<evidence type="ECO:0000313" key="1">
    <source>
        <dbReference type="EMBL" id="KAH9640379.1"/>
    </source>
</evidence>
<evidence type="ECO:0000313" key="2">
    <source>
        <dbReference type="Proteomes" id="UP000814243"/>
    </source>
</evidence>
<accession>A0A922MP74</accession>
<dbReference type="EMBL" id="JACEFF010000283">
    <property type="protein sequence ID" value="KAH9640379.1"/>
    <property type="molecule type" value="Genomic_DNA"/>
</dbReference>
<reference evidence="1" key="1">
    <citation type="journal article" date="2021" name="G3 (Bethesda)">
        <title>Genome and transcriptome analysis of the beet armyworm Spodoptera exigua reveals targets for pest control. .</title>
        <authorList>
            <person name="Simon S."/>
            <person name="Breeschoten T."/>
            <person name="Jansen H.J."/>
            <person name="Dirks R.P."/>
            <person name="Schranz M.E."/>
            <person name="Ros V.I.D."/>
        </authorList>
    </citation>
    <scope>NUCLEOTIDE SEQUENCE</scope>
    <source>
        <strain evidence="1">TB_SE_WUR_2020</strain>
    </source>
</reference>
<organism evidence="1 2">
    <name type="scientific">Spodoptera exigua</name>
    <name type="common">Beet armyworm</name>
    <name type="synonym">Noctua fulgens</name>
    <dbReference type="NCBI Taxonomy" id="7107"/>
    <lineage>
        <taxon>Eukaryota</taxon>
        <taxon>Metazoa</taxon>
        <taxon>Ecdysozoa</taxon>
        <taxon>Arthropoda</taxon>
        <taxon>Hexapoda</taxon>
        <taxon>Insecta</taxon>
        <taxon>Pterygota</taxon>
        <taxon>Neoptera</taxon>
        <taxon>Endopterygota</taxon>
        <taxon>Lepidoptera</taxon>
        <taxon>Glossata</taxon>
        <taxon>Ditrysia</taxon>
        <taxon>Noctuoidea</taxon>
        <taxon>Noctuidae</taxon>
        <taxon>Amphipyrinae</taxon>
        <taxon>Spodoptera</taxon>
    </lineage>
</organism>
<dbReference type="PANTHER" id="PTHR35385">
    <property type="entry name" value="PROTEIN B, PUTATIVE-RELATED-RELATED"/>
    <property type="match status" value="1"/>
</dbReference>
<evidence type="ECO:0008006" key="3">
    <source>
        <dbReference type="Google" id="ProtNLM"/>
    </source>
</evidence>
<dbReference type="AlphaFoldDB" id="A0A922MP74"/>
<sequence>MCSKEKLRNFLSEISENAEFPVFNYVSGEKYNILVKCHVDTDRDAQFYSEYASEWIKNFTRFTKTGWIVRACFPRLKRLLYRKVFVCHHSSFNKSRISEQASSKDKQCKAKIDFKIKFINRNTIRNDKMLKAGLNLTIYINFIHTHSVRAGESYKYLKCSTDTDKLFLKYFADGHTVATAKSYHELMLQSNNGGSDISNVERNPSLRHISYLYQKKKSQGLECNIGDIMAEKMKTLEECGGVMRYTDDYSITVVITPFMKNVLSGHELHIIIIDSTHTRECVVSFFFVPTPLGALPIACALHSQITEPSFSQAFFSTKLLLENQTLKSFEPRTIMINQIDEQNHALDAIFSNATLLVSRASLVEEIWKTLCDAEVKLDVKQRQKVMEKFSSLLYAKKLEESESFRKELENNEIVQSVQKLKRYLSDIWAKRDEYITPNQVIDISLRTLKQFIVCRCKSYTSITMLDVLTNILDKHWCQILHAHLSNKLIIEIYTKYLPKDNILMKKLAELEGDKKFKRKMGVLAFGARTLCCDCIKGKKGMLCEHLCAVLHKVTVATSVPDDKRAFYTALAGEPEVKIEQVAESELDYEDDVNDYEETPSDNESFHIKQELEHIDPLDIITENDNESHTDIGIDMKTFKTSYMNGLKALNDEFRRLNKLFRDNPNASNLETMGRLARELSKIRPVEKIKLSNICVWS</sequence>
<gene>
    <name evidence="1" type="ORF">HF086_003065</name>
</gene>
<comment type="caution">
    <text evidence="1">The sequence shown here is derived from an EMBL/GenBank/DDBJ whole genome shotgun (WGS) entry which is preliminary data.</text>
</comment>
<name>A0A922MP74_SPOEX</name>
<proteinExistence type="predicted"/>
<dbReference type="PANTHER" id="PTHR35385:SF2">
    <property type="entry name" value="PROTEIN B, PUTATIVE-RELATED"/>
    <property type="match status" value="1"/>
</dbReference>
<dbReference type="Proteomes" id="UP000814243">
    <property type="component" value="Unassembled WGS sequence"/>
</dbReference>
<protein>
    <recommendedName>
        <fullName evidence="3">SWIM-type domain-containing protein</fullName>
    </recommendedName>
</protein>